<dbReference type="Gene3D" id="1.20.1250.20">
    <property type="entry name" value="MFS general substrate transporter like domains"/>
    <property type="match status" value="2"/>
</dbReference>
<keyword evidence="4 6" id="KW-0472">Membrane</keyword>
<sequence>MVEAAGAAAAPEATNVGTPPSDPADGAPGQFSIELSAASIAVSPRAHEHPMPDSFVDASARDFDDVESGLQGCDPSSDPASGSSPSDAATLSLATKAAKDYDFRRVLFSFSLCWLSTFIGQVLRTPLSSTKVSLQRVMNLTTLDLTHLDTSFAVFHALGQISSPALSSKTNSVVLVAIYQFVMGLTMTVLFAPTQFWWFIVVYGVAGFVSGPAWAVLFSHLSEWLPKEHSFQLITVWFTGSDLGAIIGTLVCIHAQEIWGWRSSYVVSGVLNMLAAVLLFCLYDNSKEPHADGSLVDPREIVHSNMRQLSHFARYMRSGGRAADTFVKGAEQPDEPGPVRDPRHEFIVSGLNNIQLDTSDAGPAPSAAESSLCRLSRNARAVWQRACRVTCDYVAVLGRVSYLGRIIVACFILKLVKNCFGSWVNFYVSTKYGFTVAQGNYVSLTLSVGNCVGNILVAAICRVFWRDRPLTACVCFFGTSAAAVLAFSLMDFSWIFLSYACCCLCGIVTTAAEAILMARGIKSLCDRSKLSQRESLIVYGFLLAASTVGSVCQGFLVAFVVDGLGWGMLFGIFVVALMGASWLLYKLAETEK</sequence>
<evidence type="ECO:0000313" key="7">
    <source>
        <dbReference type="EMBL" id="GIX66013.1"/>
    </source>
</evidence>
<evidence type="ECO:0000256" key="5">
    <source>
        <dbReference type="SAM" id="MobiDB-lite"/>
    </source>
</evidence>
<dbReference type="PANTHER" id="PTHR43826:SF3">
    <property type="entry name" value="GLUCOSE-6-PHOSPHATE EXCHANGER SLC37A4"/>
    <property type="match status" value="1"/>
</dbReference>
<dbReference type="SUPFAM" id="SSF103473">
    <property type="entry name" value="MFS general substrate transporter"/>
    <property type="match status" value="1"/>
</dbReference>
<feature type="region of interest" description="Disordered" evidence="5">
    <location>
        <begin position="66"/>
        <end position="88"/>
    </location>
</feature>
<organism evidence="7 8">
    <name type="scientific">Babesia caballi</name>
    <dbReference type="NCBI Taxonomy" id="5871"/>
    <lineage>
        <taxon>Eukaryota</taxon>
        <taxon>Sar</taxon>
        <taxon>Alveolata</taxon>
        <taxon>Apicomplexa</taxon>
        <taxon>Aconoidasida</taxon>
        <taxon>Piroplasmida</taxon>
        <taxon>Babesiidae</taxon>
        <taxon>Babesia</taxon>
    </lineage>
</organism>
<feature type="transmembrane region" description="Helical" evidence="6">
    <location>
        <begin position="402"/>
        <end position="424"/>
    </location>
</feature>
<feature type="transmembrane region" description="Helical" evidence="6">
    <location>
        <begin position="173"/>
        <end position="191"/>
    </location>
</feature>
<keyword evidence="2 6" id="KW-0812">Transmembrane</keyword>
<keyword evidence="8" id="KW-1185">Reference proteome</keyword>
<dbReference type="EMBL" id="BPLF01000006">
    <property type="protein sequence ID" value="GIX66013.1"/>
    <property type="molecule type" value="Genomic_DNA"/>
</dbReference>
<feature type="compositionally biased region" description="Low complexity" evidence="5">
    <location>
        <begin position="74"/>
        <end position="88"/>
    </location>
</feature>
<feature type="transmembrane region" description="Helical" evidence="6">
    <location>
        <begin position="233"/>
        <end position="256"/>
    </location>
</feature>
<comment type="caution">
    <text evidence="7">The sequence shown here is derived from an EMBL/GenBank/DDBJ whole genome shotgun (WGS) entry which is preliminary data.</text>
</comment>
<dbReference type="GO" id="GO:0012505">
    <property type="term" value="C:endomembrane system"/>
    <property type="evidence" value="ECO:0007669"/>
    <property type="project" value="UniProtKB-SubCell"/>
</dbReference>
<feature type="transmembrane region" description="Helical" evidence="6">
    <location>
        <begin position="472"/>
        <end position="490"/>
    </location>
</feature>
<dbReference type="GO" id="GO:0061513">
    <property type="term" value="F:glucose 6-phosphate:phosphate antiporter activity"/>
    <property type="evidence" value="ECO:0007669"/>
    <property type="project" value="TreeGrafter"/>
</dbReference>
<feature type="transmembrane region" description="Helical" evidence="6">
    <location>
        <begin position="106"/>
        <end position="123"/>
    </location>
</feature>
<keyword evidence="3 6" id="KW-1133">Transmembrane helix</keyword>
<dbReference type="RefSeq" id="XP_067718082.1">
    <property type="nucleotide sequence ID" value="XM_067861981.1"/>
</dbReference>
<evidence type="ECO:0000256" key="4">
    <source>
        <dbReference type="ARBA" id="ARBA00023136"/>
    </source>
</evidence>
<evidence type="ECO:0000256" key="2">
    <source>
        <dbReference type="ARBA" id="ARBA00022692"/>
    </source>
</evidence>
<evidence type="ECO:0000313" key="8">
    <source>
        <dbReference type="Proteomes" id="UP001497744"/>
    </source>
</evidence>
<evidence type="ECO:0000256" key="3">
    <source>
        <dbReference type="ARBA" id="ARBA00022989"/>
    </source>
</evidence>
<reference evidence="7 8" key="1">
    <citation type="submission" date="2021-06" db="EMBL/GenBank/DDBJ databases">
        <title>Genome sequence of Babesia caballi.</title>
        <authorList>
            <person name="Yamagishi J."/>
            <person name="Kidaka T."/>
            <person name="Ochi A."/>
        </authorList>
    </citation>
    <scope>NUCLEOTIDE SEQUENCE [LARGE SCALE GENOMIC DNA]</scope>
    <source>
        <strain evidence="7">USDA-D6B2</strain>
    </source>
</reference>
<comment type="subcellular location">
    <subcellularLocation>
        <location evidence="1">Endomembrane system</location>
        <topology evidence="1">Multi-pass membrane protein</topology>
    </subcellularLocation>
</comment>
<protein>
    <submittedName>
        <fullName evidence="7">Glucose-6-phosphate exchanger SLC37A2 isoform X1</fullName>
    </submittedName>
</protein>
<feature type="transmembrane region" description="Helical" evidence="6">
    <location>
        <begin position="197"/>
        <end position="221"/>
    </location>
</feature>
<accession>A0AAV4M0U5</accession>
<name>A0AAV4M0U5_BABCB</name>
<dbReference type="InterPro" id="IPR051337">
    <property type="entry name" value="OPA_Antiporter"/>
</dbReference>
<feature type="region of interest" description="Disordered" evidence="5">
    <location>
        <begin position="1"/>
        <end position="30"/>
    </location>
</feature>
<feature type="transmembrane region" description="Helical" evidence="6">
    <location>
        <begin position="496"/>
        <end position="516"/>
    </location>
</feature>
<feature type="transmembrane region" description="Helical" evidence="6">
    <location>
        <begin position="444"/>
        <end position="465"/>
    </location>
</feature>
<dbReference type="GO" id="GO:0035435">
    <property type="term" value="P:phosphate ion transmembrane transport"/>
    <property type="evidence" value="ECO:0007669"/>
    <property type="project" value="TreeGrafter"/>
</dbReference>
<dbReference type="AlphaFoldDB" id="A0AAV4M0U5"/>
<dbReference type="PANTHER" id="PTHR43826">
    <property type="entry name" value="GLUCOSE-6-PHOSPHATE EXCHANGER SLC37A4"/>
    <property type="match status" value="1"/>
</dbReference>
<feature type="compositionally biased region" description="Low complexity" evidence="5">
    <location>
        <begin position="1"/>
        <end position="13"/>
    </location>
</feature>
<proteinExistence type="predicted"/>
<dbReference type="Pfam" id="PF07690">
    <property type="entry name" value="MFS_1"/>
    <property type="match status" value="1"/>
</dbReference>
<evidence type="ECO:0000256" key="6">
    <source>
        <dbReference type="SAM" id="Phobius"/>
    </source>
</evidence>
<evidence type="ECO:0000256" key="1">
    <source>
        <dbReference type="ARBA" id="ARBA00004127"/>
    </source>
</evidence>
<dbReference type="InterPro" id="IPR011701">
    <property type="entry name" value="MFS"/>
</dbReference>
<dbReference type="Proteomes" id="UP001497744">
    <property type="component" value="Unassembled WGS sequence"/>
</dbReference>
<dbReference type="InterPro" id="IPR036259">
    <property type="entry name" value="MFS_trans_sf"/>
</dbReference>
<feature type="transmembrane region" description="Helical" evidence="6">
    <location>
        <begin position="536"/>
        <end position="560"/>
    </location>
</feature>
<feature type="transmembrane region" description="Helical" evidence="6">
    <location>
        <begin position="566"/>
        <end position="585"/>
    </location>
</feature>
<dbReference type="GeneID" id="94197494"/>
<dbReference type="GO" id="GO:0016020">
    <property type="term" value="C:membrane"/>
    <property type="evidence" value="ECO:0007669"/>
    <property type="project" value="UniProtKB-ARBA"/>
</dbReference>
<gene>
    <name evidence="7" type="ORF">BcabD6B2_54490</name>
</gene>